<proteinExistence type="predicted"/>
<dbReference type="EMBL" id="CABVQC010000065">
    <property type="protein sequence ID" value="VWC37104.1"/>
    <property type="molecule type" value="Genomic_DNA"/>
</dbReference>
<organism evidence="2 3">
    <name type="scientific">Burkholderia aenigmatica</name>
    <dbReference type="NCBI Taxonomy" id="2015348"/>
    <lineage>
        <taxon>Bacteria</taxon>
        <taxon>Pseudomonadati</taxon>
        <taxon>Pseudomonadota</taxon>
        <taxon>Betaproteobacteria</taxon>
        <taxon>Burkholderiales</taxon>
        <taxon>Burkholderiaceae</taxon>
        <taxon>Burkholderia</taxon>
        <taxon>Burkholderia cepacia complex</taxon>
    </lineage>
</organism>
<dbReference type="GO" id="GO:0003677">
    <property type="term" value="F:DNA binding"/>
    <property type="evidence" value="ECO:0007669"/>
    <property type="project" value="InterPro"/>
</dbReference>
<keyword evidence="1" id="KW-0233">DNA recombination</keyword>
<evidence type="ECO:0000313" key="3">
    <source>
        <dbReference type="Proteomes" id="UP000494261"/>
    </source>
</evidence>
<dbReference type="Gene3D" id="1.10.443.10">
    <property type="entry name" value="Intergrase catalytic core"/>
    <property type="match status" value="1"/>
</dbReference>
<dbReference type="InterPro" id="IPR013762">
    <property type="entry name" value="Integrase-like_cat_sf"/>
</dbReference>
<gene>
    <name evidence="2" type="ORF">BLA13014_06618</name>
</gene>
<sequence>MRLRREKAHLCDSLVGEDGEVVVRFDLSALDVSPAMASAFLRAHAAEYGHTAIETQKQAHRCIRKLILCLQEQKIHRKLPLPESIAELFHEWIGRADLRESTAQSHQQTAFTILRWCARNVPGIVPQNACLVAAPFIREAPVPRLKIEVSTIRNVLAACYAEIEVTESRLMTSRKLMVAGDRGDLLHQLFVQTVGDLLRIGQGQIPGQQVVNRSGLALAGRVAQLGGLMRIIKDLFVTIEDVLPFYLAILIQTGGNPMSIRMIQVDCINAHPLRDDLECLSWYKPRAHCEQRVDFPTRKEWSAPNLIRRLTALNKEIRPHASIAERNCVFLARGVRSHEPRVPSVQSLHNYLSDFLRRHKLPEFDFKDLRPASAWAHYRQAGTIDVARRRLNHADARTTALYTHADSIGLSHHRVIAEFQGKLVRHARSGDRSPMKDSDANFRSENAADTVFGFECRDPFAGLDGTSPIGSRCLNFTRCSTCPGSLVPLDDPRVVARLLAAKQAIENARDQAVRLGRTKRYQLLYADTLSIITETILPAVSKAVLSKAQQLAQSTYIPRLE</sequence>
<dbReference type="Proteomes" id="UP000494261">
    <property type="component" value="Unassembled WGS sequence"/>
</dbReference>
<dbReference type="GO" id="GO:0015074">
    <property type="term" value="P:DNA integration"/>
    <property type="evidence" value="ECO:0007669"/>
    <property type="project" value="InterPro"/>
</dbReference>
<reference evidence="2 3" key="1">
    <citation type="submission" date="2019-09" db="EMBL/GenBank/DDBJ databases">
        <authorList>
            <person name="Depoorter E."/>
        </authorList>
    </citation>
    <scope>NUCLEOTIDE SEQUENCE [LARGE SCALE GENOMIC DNA]</scope>
    <source>
        <strain evidence="2">LMG 13014</strain>
    </source>
</reference>
<dbReference type="RefSeq" id="WP_175025633.1">
    <property type="nucleotide sequence ID" value="NZ_CABVQC010000065.1"/>
</dbReference>
<protein>
    <recommendedName>
        <fullName evidence="4">Site-specific integrase</fullName>
    </recommendedName>
</protein>
<dbReference type="AlphaFoldDB" id="A0A6P2RND0"/>
<dbReference type="InterPro" id="IPR011010">
    <property type="entry name" value="DNA_brk_join_enz"/>
</dbReference>
<name>A0A6P2RND0_9BURK</name>
<accession>A0A6P2RND0</accession>
<dbReference type="SUPFAM" id="SSF56349">
    <property type="entry name" value="DNA breaking-rejoining enzymes"/>
    <property type="match status" value="1"/>
</dbReference>
<evidence type="ECO:0000313" key="2">
    <source>
        <dbReference type="EMBL" id="VWC37104.1"/>
    </source>
</evidence>
<dbReference type="GO" id="GO:0006310">
    <property type="term" value="P:DNA recombination"/>
    <property type="evidence" value="ECO:0007669"/>
    <property type="project" value="UniProtKB-KW"/>
</dbReference>
<evidence type="ECO:0000256" key="1">
    <source>
        <dbReference type="ARBA" id="ARBA00023172"/>
    </source>
</evidence>
<evidence type="ECO:0008006" key="4">
    <source>
        <dbReference type="Google" id="ProtNLM"/>
    </source>
</evidence>